<evidence type="ECO:0000256" key="4">
    <source>
        <dbReference type="ARBA" id="ARBA00022989"/>
    </source>
</evidence>
<comment type="caution">
    <text evidence="12">The sequence shown here is derived from an EMBL/GenBank/DDBJ whole genome shotgun (WGS) entry which is preliminary data.</text>
</comment>
<keyword evidence="3 10" id="KW-0812">Transmembrane</keyword>
<dbReference type="InterPro" id="IPR000276">
    <property type="entry name" value="GPCR_Rhodpsn"/>
</dbReference>
<evidence type="ECO:0000256" key="2">
    <source>
        <dbReference type="ARBA" id="ARBA00010663"/>
    </source>
</evidence>
<dbReference type="PANTHER" id="PTHR24243">
    <property type="entry name" value="G-PROTEIN COUPLED RECEPTOR"/>
    <property type="match status" value="1"/>
</dbReference>
<evidence type="ECO:0000313" key="13">
    <source>
        <dbReference type="Proteomes" id="UP000807504"/>
    </source>
</evidence>
<feature type="transmembrane region" description="Helical" evidence="10">
    <location>
        <begin position="42"/>
        <end position="65"/>
    </location>
</feature>
<dbReference type="Proteomes" id="UP000807504">
    <property type="component" value="Unassembled WGS sequence"/>
</dbReference>
<feature type="transmembrane region" description="Helical" evidence="10">
    <location>
        <begin position="260"/>
        <end position="278"/>
    </location>
</feature>
<evidence type="ECO:0000256" key="9">
    <source>
        <dbReference type="SAM" id="MobiDB-lite"/>
    </source>
</evidence>
<comment type="subcellular location">
    <subcellularLocation>
        <location evidence="1">Membrane</location>
        <topology evidence="1">Multi-pass membrane protein</topology>
    </subcellularLocation>
</comment>
<keyword evidence="13" id="KW-1185">Reference proteome</keyword>
<dbReference type="InterPro" id="IPR017452">
    <property type="entry name" value="GPCR_Rhodpsn_7TM"/>
</dbReference>
<evidence type="ECO:0000256" key="3">
    <source>
        <dbReference type="ARBA" id="ARBA00022692"/>
    </source>
</evidence>
<feature type="compositionally biased region" description="Low complexity" evidence="9">
    <location>
        <begin position="586"/>
        <end position="599"/>
    </location>
</feature>
<dbReference type="GO" id="GO:0005886">
    <property type="term" value="C:plasma membrane"/>
    <property type="evidence" value="ECO:0007669"/>
    <property type="project" value="TreeGrafter"/>
</dbReference>
<dbReference type="CDD" id="cd00637">
    <property type="entry name" value="7tm_classA_rhodopsin-like"/>
    <property type="match status" value="1"/>
</dbReference>
<protein>
    <submittedName>
        <fullName evidence="12">G-protein coupled receptor 161 like protein</fullName>
    </submittedName>
</protein>
<evidence type="ECO:0000256" key="10">
    <source>
        <dbReference type="SAM" id="Phobius"/>
    </source>
</evidence>
<feature type="transmembrane region" description="Helical" evidence="10">
    <location>
        <begin position="77"/>
        <end position="101"/>
    </location>
</feature>
<dbReference type="Gene3D" id="1.20.1070.10">
    <property type="entry name" value="Rhodopsin 7-helix transmembrane proteins"/>
    <property type="match status" value="1"/>
</dbReference>
<sequence length="620" mass="70279">MATKEDVPKNDSKTVQVTVVILYNGTYTGDTKTDPALEILEIVLLVIVFLISFVTNLFLLVTIASSYTLRRVPFNMLFSNLCAVFLLESLWNMIVAIIYVSMDTWKLGAVGCAFSSFMVQLVTLEVTFSVCLMCAEGMVSVWQPFRFQSYLTIKKQIVVIVTMWTAGILLCIPLLVKSMTSHLFPSRYNCASAGHDGFVHALFLTIWCYCLMIAIGFGCLLNLGIRQCKEYRIQKKKNAANYSNVFMQGDLWTEWVNFKLVAWLSLFYLLLELPYIIIHQAGALRTSPSECDNQNATLFSPITECTPKYETVFTWFRFIYSFLFALLVFIMRKDIRAKFKALFSCCHGNVVRDNSAGPVVRHENKKPPKTNKKDSVMPLSLNTPVLYISPDGLCLRQLDPSSKVSNKNSKLNGNVQPKFVSYLCDLDSSYSTEDFTNGSQSSLNSETNFERRLSKESEITLPDMGTGSSDNRLSEIPMKDIQVIDLEPELEAKHPPPKKSVRFADTVTIFHTLSGSETPEWVVSTKKTANVRKRRGSRIPTRIRRTDSVSPWKKELNSTYRVNSPVIEPKVLKQIVNESKLGSGTRSNSLPRNNNLNNRNKMRRRSSMSPPQWKINKLSN</sequence>
<feature type="transmembrane region" description="Helical" evidence="10">
    <location>
        <begin position="201"/>
        <end position="225"/>
    </location>
</feature>
<feature type="transmembrane region" description="Helical" evidence="10">
    <location>
        <begin position="107"/>
        <end position="135"/>
    </location>
</feature>
<feature type="domain" description="G-protein coupled receptors family 1 profile" evidence="11">
    <location>
        <begin position="55"/>
        <end position="190"/>
    </location>
</feature>
<gene>
    <name evidence="12" type="ORF">HNY73_011182</name>
</gene>
<proteinExistence type="inferred from homology"/>
<accession>A0A8T0F3C4</accession>
<keyword evidence="4 10" id="KW-1133">Transmembrane helix</keyword>
<keyword evidence="8" id="KW-0807">Transducer</keyword>
<evidence type="ECO:0000256" key="6">
    <source>
        <dbReference type="ARBA" id="ARBA00023136"/>
    </source>
</evidence>
<dbReference type="SUPFAM" id="SSF81321">
    <property type="entry name" value="Family A G protein-coupled receptor-like"/>
    <property type="match status" value="1"/>
</dbReference>
<dbReference type="AlphaFoldDB" id="A0A8T0F3C4"/>
<evidence type="ECO:0000256" key="5">
    <source>
        <dbReference type="ARBA" id="ARBA00023040"/>
    </source>
</evidence>
<keyword evidence="5" id="KW-0297">G-protein coupled receptor</keyword>
<comment type="similarity">
    <text evidence="2">Belongs to the G-protein coupled receptor 1 family.</text>
</comment>
<feature type="region of interest" description="Disordered" evidence="9">
    <location>
        <begin position="579"/>
        <end position="620"/>
    </location>
</feature>
<evidence type="ECO:0000256" key="7">
    <source>
        <dbReference type="ARBA" id="ARBA00023170"/>
    </source>
</evidence>
<evidence type="ECO:0000256" key="1">
    <source>
        <dbReference type="ARBA" id="ARBA00004141"/>
    </source>
</evidence>
<evidence type="ECO:0000259" key="11">
    <source>
        <dbReference type="PROSITE" id="PS50262"/>
    </source>
</evidence>
<reference evidence="12" key="1">
    <citation type="journal article" date="2020" name="bioRxiv">
        <title>Chromosome-level reference genome of the European wasp spider Argiope bruennichi: a resource for studies on range expansion and evolutionary adaptation.</title>
        <authorList>
            <person name="Sheffer M.M."/>
            <person name="Hoppe A."/>
            <person name="Krehenwinkel H."/>
            <person name="Uhl G."/>
            <person name="Kuss A.W."/>
            <person name="Jensen L."/>
            <person name="Jensen C."/>
            <person name="Gillespie R.G."/>
            <person name="Hoff K.J."/>
            <person name="Prost S."/>
        </authorList>
    </citation>
    <scope>NUCLEOTIDE SEQUENCE</scope>
</reference>
<dbReference type="GO" id="GO:0004930">
    <property type="term" value="F:G protein-coupled receptor activity"/>
    <property type="evidence" value="ECO:0007669"/>
    <property type="project" value="UniProtKB-KW"/>
</dbReference>
<keyword evidence="6 10" id="KW-0472">Membrane</keyword>
<dbReference type="Pfam" id="PF00001">
    <property type="entry name" value="7tm_1"/>
    <property type="match status" value="1"/>
</dbReference>
<evidence type="ECO:0000313" key="12">
    <source>
        <dbReference type="EMBL" id="KAF8785667.1"/>
    </source>
</evidence>
<reference evidence="12" key="2">
    <citation type="submission" date="2020-06" db="EMBL/GenBank/DDBJ databases">
        <authorList>
            <person name="Sheffer M."/>
        </authorList>
    </citation>
    <scope>NUCLEOTIDE SEQUENCE</scope>
</reference>
<name>A0A8T0F3C4_ARGBR</name>
<organism evidence="12 13">
    <name type="scientific">Argiope bruennichi</name>
    <name type="common">Wasp spider</name>
    <name type="synonym">Aranea bruennichi</name>
    <dbReference type="NCBI Taxonomy" id="94029"/>
    <lineage>
        <taxon>Eukaryota</taxon>
        <taxon>Metazoa</taxon>
        <taxon>Ecdysozoa</taxon>
        <taxon>Arthropoda</taxon>
        <taxon>Chelicerata</taxon>
        <taxon>Arachnida</taxon>
        <taxon>Araneae</taxon>
        <taxon>Araneomorphae</taxon>
        <taxon>Entelegynae</taxon>
        <taxon>Araneoidea</taxon>
        <taxon>Araneidae</taxon>
        <taxon>Argiope</taxon>
    </lineage>
</organism>
<feature type="transmembrane region" description="Helical" evidence="10">
    <location>
        <begin position="156"/>
        <end position="176"/>
    </location>
</feature>
<dbReference type="PANTHER" id="PTHR24243:SF208">
    <property type="entry name" value="PYROKININ-1 RECEPTOR"/>
    <property type="match status" value="1"/>
</dbReference>
<dbReference type="PROSITE" id="PS50262">
    <property type="entry name" value="G_PROTEIN_RECEP_F1_2"/>
    <property type="match status" value="1"/>
</dbReference>
<evidence type="ECO:0000256" key="8">
    <source>
        <dbReference type="ARBA" id="ARBA00023224"/>
    </source>
</evidence>
<keyword evidence="7 12" id="KW-0675">Receptor</keyword>
<feature type="transmembrane region" description="Helical" evidence="10">
    <location>
        <begin position="312"/>
        <end position="330"/>
    </location>
</feature>
<dbReference type="EMBL" id="JABXBU010000030">
    <property type="protein sequence ID" value="KAF8785667.1"/>
    <property type="molecule type" value="Genomic_DNA"/>
</dbReference>